<dbReference type="Gene3D" id="1.10.390.10">
    <property type="entry name" value="Neutral Protease Domain 2"/>
    <property type="match status" value="1"/>
</dbReference>
<dbReference type="SUPFAM" id="SSF55486">
    <property type="entry name" value="Metalloproteases ('zincins'), catalytic domain"/>
    <property type="match status" value="1"/>
</dbReference>
<feature type="chain" id="PRO_5044841759" description="Peptidase M1 membrane alanine aminopeptidase domain-containing protein" evidence="1">
    <location>
        <begin position="24"/>
        <end position="464"/>
    </location>
</feature>
<evidence type="ECO:0000313" key="3">
    <source>
        <dbReference type="Proteomes" id="UP000596095"/>
    </source>
</evidence>
<evidence type="ECO:0008006" key="4">
    <source>
        <dbReference type="Google" id="ProtNLM"/>
    </source>
</evidence>
<proteinExistence type="predicted"/>
<accession>A0ABD7C9C9</accession>
<feature type="signal peptide" evidence="1">
    <location>
        <begin position="1"/>
        <end position="23"/>
    </location>
</feature>
<keyword evidence="1" id="KW-0732">Signal</keyword>
<name>A0ABD7C9C9_STEMA</name>
<organism evidence="2 3">
    <name type="scientific">Stenotrophomonas maltophilia</name>
    <name type="common">Pseudomonas maltophilia</name>
    <name type="synonym">Xanthomonas maltophilia</name>
    <dbReference type="NCBI Taxonomy" id="40324"/>
    <lineage>
        <taxon>Bacteria</taxon>
        <taxon>Pseudomonadati</taxon>
        <taxon>Pseudomonadota</taxon>
        <taxon>Gammaproteobacteria</taxon>
        <taxon>Lysobacterales</taxon>
        <taxon>Lysobacteraceae</taxon>
        <taxon>Stenotrophomonas</taxon>
        <taxon>Stenotrophomonas maltophilia group</taxon>
    </lineage>
</organism>
<gene>
    <name evidence="2" type="ORF">JJL50_08510</name>
</gene>
<dbReference type="AlphaFoldDB" id="A0ABD7C9C9"/>
<dbReference type="InterPro" id="IPR027268">
    <property type="entry name" value="Peptidase_M4/M1_CTD_sf"/>
</dbReference>
<dbReference type="RefSeq" id="WP_201118844.1">
    <property type="nucleotide sequence ID" value="NZ_CP067993.1"/>
</dbReference>
<dbReference type="Proteomes" id="UP000596095">
    <property type="component" value="Chromosome"/>
</dbReference>
<reference evidence="2 3" key="1">
    <citation type="submission" date="2021-01" db="EMBL/GenBank/DDBJ databases">
        <title>Genome Characterization of a novel Stenotrophomonas isolate with high keratinase activity.</title>
        <authorList>
            <person name="Cao Z.-J."/>
        </authorList>
    </citation>
    <scope>NUCLEOTIDE SEQUENCE [LARGE SCALE GENOMIC DNA]</scope>
    <source>
        <strain evidence="2 3">DHHJ</strain>
    </source>
</reference>
<dbReference type="EMBL" id="CP067993">
    <property type="protein sequence ID" value="QQQ44048.1"/>
    <property type="molecule type" value="Genomic_DNA"/>
</dbReference>
<sequence length="464" mass="50236">MNPCKALLPAVVAALLVPATSLAALPAQTATSLTTGSVRLDIASGRVEGDVCVSNRPAESMGSFVLNAGLNVARVTDGDGAPLDFEGWYDPGVDGEAPVYTVAKPPATLCVQYVGAFPVYARHDAPTDFKGLMAFNGDSARFTEQSAWLPQAFEPKARVRSSESRYDLQVDCAGCRFLYLNGSPAIEGAQGRFRSEKARPILLFGGSGPITRTAQVTILNEILPPTKVDALSSTVQKVADVHSRYMGVPLADRPTFLRMVTLNQIERDREGSEWGFATWPTIAMSGSIGNVADSLLAGGEKAERRVQYIAHEMGHYYFGTLNRPQGPYFWVLLESSAEFLSIKALREISGDAAADRYIARLQSAIEKQEKPLPAFDAIDGNSDLGEMYRYVYAPLLLLSLEKQVGEVKMQAFMRGLLASPSPRNWAELQGIAMKAGIDAKAWEHWRATCVAGGKSSCRSTSRVD</sequence>
<protein>
    <recommendedName>
        <fullName evidence="4">Peptidase M1 membrane alanine aminopeptidase domain-containing protein</fullName>
    </recommendedName>
</protein>
<evidence type="ECO:0000256" key="1">
    <source>
        <dbReference type="SAM" id="SignalP"/>
    </source>
</evidence>
<evidence type="ECO:0000313" key="2">
    <source>
        <dbReference type="EMBL" id="QQQ44048.1"/>
    </source>
</evidence>